<dbReference type="InterPro" id="IPR005902">
    <property type="entry name" value="HU_DNA-bd_put"/>
</dbReference>
<gene>
    <name evidence="3" type="ORF">GS399_16695</name>
</gene>
<dbReference type="RefSeq" id="WP_160845785.1">
    <property type="nucleotide sequence ID" value="NZ_WVHT01000008.1"/>
</dbReference>
<evidence type="ECO:0000256" key="1">
    <source>
        <dbReference type="ARBA" id="ARBA00023125"/>
    </source>
</evidence>
<evidence type="ECO:0000259" key="2">
    <source>
        <dbReference type="Pfam" id="PF18291"/>
    </source>
</evidence>
<evidence type="ECO:0000313" key="4">
    <source>
        <dbReference type="Proteomes" id="UP000466586"/>
    </source>
</evidence>
<dbReference type="SUPFAM" id="SSF47729">
    <property type="entry name" value="IHF-like DNA-binding proteins"/>
    <property type="match status" value="1"/>
</dbReference>
<comment type="caution">
    <text evidence="3">The sequence shown here is derived from an EMBL/GenBank/DDBJ whole genome shotgun (WGS) entry which is preliminary data.</text>
</comment>
<dbReference type="InterPro" id="IPR010992">
    <property type="entry name" value="IHF-like_DNA-bd_dom_sf"/>
</dbReference>
<feature type="domain" description="HU" evidence="2">
    <location>
        <begin position="1"/>
        <end position="125"/>
    </location>
</feature>
<dbReference type="NCBIfam" id="TIGR01201">
    <property type="entry name" value="HU_rel"/>
    <property type="match status" value="1"/>
</dbReference>
<dbReference type="Gene3D" id="4.10.520.10">
    <property type="entry name" value="IHF-like DNA-binding proteins"/>
    <property type="match status" value="1"/>
</dbReference>
<evidence type="ECO:0000313" key="3">
    <source>
        <dbReference type="EMBL" id="MXV52614.1"/>
    </source>
</evidence>
<organism evidence="3 4">
    <name type="scientific">Hufsiella arboris</name>
    <dbReference type="NCBI Taxonomy" id="2695275"/>
    <lineage>
        <taxon>Bacteria</taxon>
        <taxon>Pseudomonadati</taxon>
        <taxon>Bacteroidota</taxon>
        <taxon>Sphingobacteriia</taxon>
        <taxon>Sphingobacteriales</taxon>
        <taxon>Sphingobacteriaceae</taxon>
        <taxon>Hufsiella</taxon>
    </lineage>
</organism>
<dbReference type="Proteomes" id="UP000466586">
    <property type="component" value="Unassembled WGS sequence"/>
</dbReference>
<keyword evidence="4" id="KW-1185">Reference proteome</keyword>
<dbReference type="EMBL" id="WVHT01000008">
    <property type="protein sequence ID" value="MXV52614.1"/>
    <property type="molecule type" value="Genomic_DNA"/>
</dbReference>
<sequence>MAVEFNVIQKVNPRDLEGERKFYATAVSSGEINLKQLGERISSMSTVNRADVFASLDLLLQVMKEEITDGKIIRLGDFGSFNITLSSEGEQEEGKVTANSVKEARLNFKPGNELNGTLKTLTFKKVRSTEASVAKSSK</sequence>
<reference evidence="3 4" key="1">
    <citation type="submission" date="2019-11" db="EMBL/GenBank/DDBJ databases">
        <title>Pedobacter sp. HMF7647 Genome sequencing and assembly.</title>
        <authorList>
            <person name="Kang H."/>
            <person name="Kim H."/>
            <person name="Joh K."/>
        </authorList>
    </citation>
    <scope>NUCLEOTIDE SEQUENCE [LARGE SCALE GENOMIC DNA]</scope>
    <source>
        <strain evidence="3 4">HMF7647</strain>
    </source>
</reference>
<name>A0A7K1YDE7_9SPHI</name>
<protein>
    <submittedName>
        <fullName evidence="3">DNA-binding protein</fullName>
    </submittedName>
</protein>
<dbReference type="InterPro" id="IPR041607">
    <property type="entry name" value="HU-HIG"/>
</dbReference>
<dbReference type="Pfam" id="PF18291">
    <property type="entry name" value="HU-HIG"/>
    <property type="match status" value="1"/>
</dbReference>
<dbReference type="GO" id="GO:0003677">
    <property type="term" value="F:DNA binding"/>
    <property type="evidence" value="ECO:0007669"/>
    <property type="project" value="UniProtKB-KW"/>
</dbReference>
<accession>A0A7K1YDE7</accession>
<proteinExistence type="predicted"/>
<keyword evidence="1 3" id="KW-0238">DNA-binding</keyword>
<dbReference type="AlphaFoldDB" id="A0A7K1YDE7"/>